<comment type="caution">
    <text evidence="5">The sequence shown here is derived from an EMBL/GenBank/DDBJ whole genome shotgun (WGS) entry which is preliminary data.</text>
</comment>
<dbReference type="EMBL" id="PQIB02000009">
    <property type="protein sequence ID" value="RLN00675.1"/>
    <property type="molecule type" value="Genomic_DNA"/>
</dbReference>
<dbReference type="FunFam" id="3.40.309.10:FF:000003">
    <property type="entry name" value="Aldehyde dehydrogenase"/>
    <property type="match status" value="1"/>
</dbReference>
<dbReference type="InterPro" id="IPR016162">
    <property type="entry name" value="Ald_DH_N"/>
</dbReference>
<evidence type="ECO:0000313" key="6">
    <source>
        <dbReference type="Proteomes" id="UP000275267"/>
    </source>
</evidence>
<keyword evidence="3" id="KW-0472">Membrane</keyword>
<dbReference type="InterPro" id="IPR016161">
    <property type="entry name" value="Ald_DH/histidinol_DH"/>
</dbReference>
<feature type="domain" description="Aldehyde dehydrogenase" evidence="4">
    <location>
        <begin position="143"/>
        <end position="456"/>
    </location>
</feature>
<dbReference type="InterPro" id="IPR006502">
    <property type="entry name" value="PDDEXK-like"/>
</dbReference>
<gene>
    <name evidence="5" type="ORF">C2845_PM06G12100</name>
</gene>
<feature type="domain" description="Aldehyde dehydrogenase" evidence="4">
    <location>
        <begin position="7"/>
        <end position="127"/>
    </location>
</feature>
<keyword evidence="6" id="KW-1185">Reference proteome</keyword>
<dbReference type="GO" id="GO:0004029">
    <property type="term" value="F:aldehyde dehydrogenase (NAD+) activity"/>
    <property type="evidence" value="ECO:0007669"/>
    <property type="project" value="TreeGrafter"/>
</dbReference>
<keyword evidence="3" id="KW-1133">Transmembrane helix</keyword>
<keyword evidence="3" id="KW-0812">Transmembrane</keyword>
<dbReference type="STRING" id="4540.A0A3L6RFG0"/>
<feature type="transmembrane region" description="Helical" evidence="3">
    <location>
        <begin position="577"/>
        <end position="598"/>
    </location>
</feature>
<evidence type="ECO:0000313" key="5">
    <source>
        <dbReference type="EMBL" id="RLN00675.1"/>
    </source>
</evidence>
<dbReference type="Pfam" id="PF00171">
    <property type="entry name" value="Aldedh"/>
    <property type="match status" value="2"/>
</dbReference>
<evidence type="ECO:0000259" key="4">
    <source>
        <dbReference type="Pfam" id="PF00171"/>
    </source>
</evidence>
<sequence length="648" mass="70237">MEAVAVAAAAEARERLRASFASGRTRPAAWRAAQLRGLLRMAAEMEAEICAALRADLAKPHTESYVHEISLVTSSCKFALKNLKKWMQPKKVPAGVLTFPSTTRVTPEPLGVVLIVSASNYPFYGLILQPPEAMKGGDRQAVLAVDPVIGAIAAGNTVVLKPSEIAPATSSLLADLLPRYVDSSCIKVVEGGIAETTALLEQKWDKIFYTGNSKVGRIVMSFAAKHLTPVVFELGGKCPVVVDSNVDLHVAAKRIAAGKWGCNNGQACISPDYVITTKSFAPKLLDSLKKVLDKFYGKDSLRSEDLSRIVNSNHFNRLKALMDEEMVSDKILFGGQSDEQQLKIAPTLFLDAPLDSAIMKEEIFGPLLPIITVDKIHESFALINSMTKPLAAYLFSKDSKLKRQFERNVSAGGMIFNDTGIHLTNQNLPFGGVGESGMGAYHGTFSFDAFTHRKAVLDRSFLGEAKARYPPYTRGKLKILKGVLKGNPLAMLVRLAISLLLHVGPTSRAPSPVYVSRWDKSTSHPTGEHAYIDVLLQATSDCGARERVLVDVDFRWALSAASLKLPASAAWLMDNRWALSAALSLLLFLVVALAVTSFSSSSSPPYVSTLAFFSSSSDLAHVHAAELMQESVHVSQQQWQQPESLASA</sequence>
<dbReference type="SUPFAM" id="SSF53720">
    <property type="entry name" value="ALDH-like"/>
    <property type="match status" value="1"/>
</dbReference>
<dbReference type="Proteomes" id="UP000275267">
    <property type="component" value="Unassembled WGS sequence"/>
</dbReference>
<evidence type="ECO:0000256" key="3">
    <source>
        <dbReference type="SAM" id="Phobius"/>
    </source>
</evidence>
<dbReference type="Pfam" id="PF04720">
    <property type="entry name" value="PDDEXK_6"/>
    <property type="match status" value="1"/>
</dbReference>
<protein>
    <submittedName>
        <fullName evidence="5">Aldehyde dehydrogenase family 3 member H1-like</fullName>
    </submittedName>
</protein>
<dbReference type="PANTHER" id="PTHR43570">
    <property type="entry name" value="ALDEHYDE DEHYDROGENASE"/>
    <property type="match status" value="1"/>
</dbReference>
<dbReference type="GO" id="GO:0006081">
    <property type="term" value="P:aldehyde metabolic process"/>
    <property type="evidence" value="ECO:0007669"/>
    <property type="project" value="InterPro"/>
</dbReference>
<dbReference type="PANTHER" id="PTHR43570:SF5">
    <property type="entry name" value="OS12G0178000 PROTEIN"/>
    <property type="match status" value="1"/>
</dbReference>
<keyword evidence="2" id="KW-0560">Oxidoreductase</keyword>
<dbReference type="InterPro" id="IPR015590">
    <property type="entry name" value="Aldehyde_DH_dom"/>
</dbReference>
<dbReference type="GO" id="GO:0005737">
    <property type="term" value="C:cytoplasm"/>
    <property type="evidence" value="ECO:0007669"/>
    <property type="project" value="TreeGrafter"/>
</dbReference>
<proteinExistence type="inferred from homology"/>
<accession>A0A3L6RFG0</accession>
<dbReference type="InterPro" id="IPR012394">
    <property type="entry name" value="Aldehyde_DH_NAD(P)"/>
</dbReference>
<name>A0A3L6RFG0_PANMI</name>
<comment type="similarity">
    <text evidence="1">Belongs to the aldehyde dehydrogenase family.</text>
</comment>
<reference evidence="6" key="1">
    <citation type="journal article" date="2019" name="Nat. Commun.">
        <title>The genome of broomcorn millet.</title>
        <authorList>
            <person name="Zou C."/>
            <person name="Miki D."/>
            <person name="Li D."/>
            <person name="Tang Q."/>
            <person name="Xiao L."/>
            <person name="Rajput S."/>
            <person name="Deng P."/>
            <person name="Jia W."/>
            <person name="Huang R."/>
            <person name="Zhang M."/>
            <person name="Sun Y."/>
            <person name="Hu J."/>
            <person name="Fu X."/>
            <person name="Schnable P.S."/>
            <person name="Li F."/>
            <person name="Zhang H."/>
            <person name="Feng B."/>
            <person name="Zhu X."/>
            <person name="Liu R."/>
            <person name="Schnable J.C."/>
            <person name="Zhu J.-K."/>
            <person name="Zhang H."/>
        </authorList>
    </citation>
    <scope>NUCLEOTIDE SEQUENCE [LARGE SCALE GENOMIC DNA]</scope>
</reference>
<dbReference type="InterPro" id="IPR016163">
    <property type="entry name" value="Ald_DH_C"/>
</dbReference>
<evidence type="ECO:0000256" key="1">
    <source>
        <dbReference type="ARBA" id="ARBA00009986"/>
    </source>
</evidence>
<evidence type="ECO:0000256" key="2">
    <source>
        <dbReference type="ARBA" id="ARBA00023002"/>
    </source>
</evidence>
<dbReference type="AlphaFoldDB" id="A0A3L6RFG0"/>
<dbReference type="OrthoDB" id="440325at2759"/>
<dbReference type="Gene3D" id="3.40.309.10">
    <property type="entry name" value="Aldehyde Dehydrogenase, Chain A, domain 2"/>
    <property type="match status" value="1"/>
</dbReference>
<dbReference type="Gene3D" id="3.40.605.10">
    <property type="entry name" value="Aldehyde Dehydrogenase, Chain A, domain 1"/>
    <property type="match status" value="1"/>
</dbReference>
<organism evidence="5 6">
    <name type="scientific">Panicum miliaceum</name>
    <name type="common">Proso millet</name>
    <name type="synonym">Broomcorn millet</name>
    <dbReference type="NCBI Taxonomy" id="4540"/>
    <lineage>
        <taxon>Eukaryota</taxon>
        <taxon>Viridiplantae</taxon>
        <taxon>Streptophyta</taxon>
        <taxon>Embryophyta</taxon>
        <taxon>Tracheophyta</taxon>
        <taxon>Spermatophyta</taxon>
        <taxon>Magnoliopsida</taxon>
        <taxon>Liliopsida</taxon>
        <taxon>Poales</taxon>
        <taxon>Poaceae</taxon>
        <taxon>PACMAD clade</taxon>
        <taxon>Panicoideae</taxon>
        <taxon>Panicodae</taxon>
        <taxon>Paniceae</taxon>
        <taxon>Panicinae</taxon>
        <taxon>Panicum</taxon>
        <taxon>Panicum sect. Panicum</taxon>
    </lineage>
</organism>